<name>A0A1E3XGS0_9BACT</name>
<comment type="caution">
    <text evidence="1">The sequence shown here is derived from an EMBL/GenBank/DDBJ whole genome shotgun (WGS) entry which is preliminary data.</text>
</comment>
<accession>A0A1E3XGS0</accession>
<dbReference type="AlphaFoldDB" id="A0A1E3XGS0"/>
<dbReference type="EMBL" id="MAYW01000001">
    <property type="protein sequence ID" value="ODS34818.1"/>
    <property type="molecule type" value="Genomic_DNA"/>
</dbReference>
<dbReference type="InterPro" id="IPR025427">
    <property type="entry name" value="DUF4160"/>
</dbReference>
<evidence type="ECO:0000313" key="1">
    <source>
        <dbReference type="EMBL" id="ODS34818.1"/>
    </source>
</evidence>
<gene>
    <name evidence="1" type="ORF">SCARUB_00078</name>
</gene>
<dbReference type="Proteomes" id="UP000094056">
    <property type="component" value="Unassembled WGS sequence"/>
</dbReference>
<evidence type="ECO:0000313" key="2">
    <source>
        <dbReference type="Proteomes" id="UP000094056"/>
    </source>
</evidence>
<sequence length="65" mass="7570">MGSPIEVNSEYEITLEIETGIVTGKFPRRALTAVLEWYSLHKGELMENWKLVEKREPLKKIKPLE</sequence>
<dbReference type="Pfam" id="PF13711">
    <property type="entry name" value="DUF4160"/>
    <property type="match status" value="1"/>
</dbReference>
<reference evidence="1 2" key="1">
    <citation type="submission" date="2016-07" db="EMBL/GenBank/DDBJ databases">
        <title>Draft genome of Scalindua rubra, obtained from a brine-seawater interface in the Red Sea, sheds light on salt adaptation in anammox bacteria.</title>
        <authorList>
            <person name="Speth D.R."/>
            <person name="Lagkouvardos I."/>
            <person name="Wang Y."/>
            <person name="Qian P.-Y."/>
            <person name="Dutilh B.E."/>
            <person name="Jetten M.S."/>
        </authorList>
    </citation>
    <scope>NUCLEOTIDE SEQUENCE [LARGE SCALE GENOMIC DNA]</scope>
    <source>
        <strain evidence="1">BSI-1</strain>
    </source>
</reference>
<proteinExistence type="predicted"/>
<protein>
    <recommendedName>
        <fullName evidence="3">Transcriptional regulator</fullName>
    </recommendedName>
</protein>
<organism evidence="1 2">
    <name type="scientific">Candidatus Scalindua rubra</name>
    <dbReference type="NCBI Taxonomy" id="1872076"/>
    <lineage>
        <taxon>Bacteria</taxon>
        <taxon>Pseudomonadati</taxon>
        <taxon>Planctomycetota</taxon>
        <taxon>Candidatus Brocadiia</taxon>
        <taxon>Candidatus Brocadiales</taxon>
        <taxon>Candidatus Scalinduaceae</taxon>
        <taxon>Candidatus Scalindua</taxon>
    </lineage>
</organism>
<evidence type="ECO:0008006" key="3">
    <source>
        <dbReference type="Google" id="ProtNLM"/>
    </source>
</evidence>